<dbReference type="EMBL" id="QGNW01002310">
    <property type="protein sequence ID" value="RVW21155.1"/>
    <property type="molecule type" value="Genomic_DNA"/>
</dbReference>
<evidence type="ECO:0000313" key="2">
    <source>
        <dbReference type="Proteomes" id="UP000288805"/>
    </source>
</evidence>
<name>A0A438CD26_VITVI</name>
<proteinExistence type="predicted"/>
<gene>
    <name evidence="1" type="ORF">CK203_110642</name>
</gene>
<organism evidence="1 2">
    <name type="scientific">Vitis vinifera</name>
    <name type="common">Grape</name>
    <dbReference type="NCBI Taxonomy" id="29760"/>
    <lineage>
        <taxon>Eukaryota</taxon>
        <taxon>Viridiplantae</taxon>
        <taxon>Streptophyta</taxon>
        <taxon>Embryophyta</taxon>
        <taxon>Tracheophyta</taxon>
        <taxon>Spermatophyta</taxon>
        <taxon>Magnoliopsida</taxon>
        <taxon>eudicotyledons</taxon>
        <taxon>Gunneridae</taxon>
        <taxon>Pentapetalae</taxon>
        <taxon>rosids</taxon>
        <taxon>Vitales</taxon>
        <taxon>Vitaceae</taxon>
        <taxon>Viteae</taxon>
        <taxon>Vitis</taxon>
    </lineage>
</organism>
<evidence type="ECO:0000313" key="1">
    <source>
        <dbReference type="EMBL" id="RVW21155.1"/>
    </source>
</evidence>
<dbReference type="AlphaFoldDB" id="A0A438CD26"/>
<accession>A0A438CD26</accession>
<sequence length="146" mass="15914">MCPFGITPPGAVSIIHRKESSRLPTSHFQIFQWLFPSFLATVKSQISSPYASSALRLGPIYIVIIINFIGSCLAEDSRLCFLKRQDNLVFGTMEMVGQGGEELEFCFERLVMGGDGRGGWAEAVLGSLRVEGCPYGASAADCCARR</sequence>
<protein>
    <submittedName>
        <fullName evidence="1">Uncharacterized protein</fullName>
    </submittedName>
</protein>
<dbReference type="Proteomes" id="UP000288805">
    <property type="component" value="Unassembled WGS sequence"/>
</dbReference>
<comment type="caution">
    <text evidence="1">The sequence shown here is derived from an EMBL/GenBank/DDBJ whole genome shotgun (WGS) entry which is preliminary data.</text>
</comment>
<reference evidence="1 2" key="1">
    <citation type="journal article" date="2018" name="PLoS Genet.">
        <title>Population sequencing reveals clonal diversity and ancestral inbreeding in the grapevine cultivar Chardonnay.</title>
        <authorList>
            <person name="Roach M.J."/>
            <person name="Johnson D.L."/>
            <person name="Bohlmann J."/>
            <person name="van Vuuren H.J."/>
            <person name="Jones S.J."/>
            <person name="Pretorius I.S."/>
            <person name="Schmidt S.A."/>
            <person name="Borneman A.R."/>
        </authorList>
    </citation>
    <scope>NUCLEOTIDE SEQUENCE [LARGE SCALE GENOMIC DNA]</scope>
    <source>
        <strain evidence="2">cv. Chardonnay</strain>
        <tissue evidence="1">Leaf</tissue>
    </source>
</reference>